<organism evidence="2">
    <name type="scientific">Arion vulgaris</name>
    <dbReference type="NCBI Taxonomy" id="1028688"/>
    <lineage>
        <taxon>Eukaryota</taxon>
        <taxon>Metazoa</taxon>
        <taxon>Spiralia</taxon>
        <taxon>Lophotrochozoa</taxon>
        <taxon>Mollusca</taxon>
        <taxon>Gastropoda</taxon>
        <taxon>Heterobranchia</taxon>
        <taxon>Euthyneura</taxon>
        <taxon>Panpulmonata</taxon>
        <taxon>Eupulmonata</taxon>
        <taxon>Stylommatophora</taxon>
        <taxon>Helicina</taxon>
        <taxon>Arionoidea</taxon>
        <taxon>Arionidae</taxon>
        <taxon>Arion</taxon>
    </lineage>
</organism>
<reference evidence="2" key="1">
    <citation type="submission" date="2014-12" db="EMBL/GenBank/DDBJ databases">
        <title>Insight into the proteome of Arion vulgaris.</title>
        <authorList>
            <person name="Aradska J."/>
            <person name="Bulat T."/>
            <person name="Smidak R."/>
            <person name="Sarate P."/>
            <person name="Gangsoo J."/>
            <person name="Sialana F."/>
            <person name="Bilban M."/>
            <person name="Lubec G."/>
        </authorList>
    </citation>
    <scope>NUCLEOTIDE SEQUENCE</scope>
    <source>
        <tissue evidence="2">Skin</tissue>
    </source>
</reference>
<feature type="compositionally biased region" description="Basic and acidic residues" evidence="1">
    <location>
        <begin position="7"/>
        <end position="20"/>
    </location>
</feature>
<feature type="region of interest" description="Disordered" evidence="1">
    <location>
        <begin position="1"/>
        <end position="25"/>
    </location>
</feature>
<dbReference type="EMBL" id="HACG01018567">
    <property type="protein sequence ID" value="CEK65432.1"/>
    <property type="molecule type" value="Transcribed_RNA"/>
</dbReference>
<evidence type="ECO:0000313" key="2">
    <source>
        <dbReference type="EMBL" id="CEK65432.1"/>
    </source>
</evidence>
<protein>
    <submittedName>
        <fullName evidence="2">Uncharacterized protein</fullName>
    </submittedName>
</protein>
<name>A0A0B6ZAP3_9EUPU</name>
<sequence length="78" mass="9007">METAFTSDDHSTHNEPKELSENTVGELEYFDKIEYPKSDNNIDEEHVVELNSKLVHSLKHEHLSVQFELTDTKCDNSS</sequence>
<proteinExistence type="predicted"/>
<evidence type="ECO:0000256" key="1">
    <source>
        <dbReference type="SAM" id="MobiDB-lite"/>
    </source>
</evidence>
<dbReference type="AlphaFoldDB" id="A0A0B6ZAP3"/>
<accession>A0A0B6ZAP3</accession>
<gene>
    <name evidence="2" type="primary">ORF55003</name>
</gene>
<feature type="non-terminal residue" evidence="2">
    <location>
        <position position="78"/>
    </location>
</feature>